<dbReference type="Gene3D" id="2.60.34.10">
    <property type="entry name" value="Substrate Binding Domain Of DNAk, Chain A, domain 1"/>
    <property type="match status" value="1"/>
</dbReference>
<dbReference type="InterPro" id="IPR043129">
    <property type="entry name" value="ATPase_NBD"/>
</dbReference>
<gene>
    <name evidence="6" type="ORF">LUZ63_011766</name>
</gene>
<dbReference type="FunFam" id="3.90.640.10:FF:000002">
    <property type="entry name" value="Heat shock 70 kDa"/>
    <property type="match status" value="1"/>
</dbReference>
<dbReference type="SUPFAM" id="SSF100934">
    <property type="entry name" value="Heat shock protein 70kD (HSP70), C-terminal subdomain"/>
    <property type="match status" value="1"/>
</dbReference>
<dbReference type="InterPro" id="IPR013126">
    <property type="entry name" value="Hsp_70_fam"/>
</dbReference>
<dbReference type="Gene3D" id="3.90.640.10">
    <property type="entry name" value="Actin, Chain A, domain 4"/>
    <property type="match status" value="1"/>
</dbReference>
<evidence type="ECO:0000256" key="2">
    <source>
        <dbReference type="ARBA" id="ARBA00022741"/>
    </source>
</evidence>
<dbReference type="InterPro" id="IPR029047">
    <property type="entry name" value="HSP70_peptide-bd_sf"/>
</dbReference>
<dbReference type="PROSITE" id="PS01036">
    <property type="entry name" value="HSP70_3"/>
    <property type="match status" value="1"/>
</dbReference>
<evidence type="ECO:0000256" key="4">
    <source>
        <dbReference type="RuleBase" id="RU003322"/>
    </source>
</evidence>
<protein>
    <recommendedName>
        <fullName evidence="8">Heat shock protein 70</fullName>
    </recommendedName>
</protein>
<dbReference type="Gene3D" id="3.30.420.40">
    <property type="match status" value="2"/>
</dbReference>
<evidence type="ECO:0000313" key="7">
    <source>
        <dbReference type="Proteomes" id="UP001151287"/>
    </source>
</evidence>
<evidence type="ECO:0000313" key="6">
    <source>
        <dbReference type="EMBL" id="KAJ1695068.1"/>
    </source>
</evidence>
<proteinExistence type="inferred from homology"/>
<dbReference type="SUPFAM" id="SSF53067">
    <property type="entry name" value="Actin-like ATPase domain"/>
    <property type="match status" value="2"/>
</dbReference>
<dbReference type="GO" id="GO:0005524">
    <property type="term" value="F:ATP binding"/>
    <property type="evidence" value="ECO:0007669"/>
    <property type="project" value="UniProtKB-KW"/>
</dbReference>
<dbReference type="AlphaFoldDB" id="A0A9Q0HRC9"/>
<dbReference type="InterPro" id="IPR018181">
    <property type="entry name" value="Heat_shock_70_CS"/>
</dbReference>
<dbReference type="Proteomes" id="UP001151287">
    <property type="component" value="Unassembled WGS sequence"/>
</dbReference>
<dbReference type="FunFam" id="3.30.30.30:FF:000001">
    <property type="entry name" value="heat shock 70 kDa protein-like"/>
    <property type="match status" value="1"/>
</dbReference>
<comment type="similarity">
    <text evidence="1 4">Belongs to the heat shock protein 70 family.</text>
</comment>
<dbReference type="SUPFAM" id="SSF100920">
    <property type="entry name" value="Heat shock protein 70kD (HSP70), peptide-binding domain"/>
    <property type="match status" value="1"/>
</dbReference>
<keyword evidence="2 4" id="KW-0547">Nucleotide-binding</keyword>
<organism evidence="6 7">
    <name type="scientific">Rhynchospora breviuscula</name>
    <dbReference type="NCBI Taxonomy" id="2022672"/>
    <lineage>
        <taxon>Eukaryota</taxon>
        <taxon>Viridiplantae</taxon>
        <taxon>Streptophyta</taxon>
        <taxon>Embryophyta</taxon>
        <taxon>Tracheophyta</taxon>
        <taxon>Spermatophyta</taxon>
        <taxon>Magnoliopsida</taxon>
        <taxon>Liliopsida</taxon>
        <taxon>Poales</taxon>
        <taxon>Cyperaceae</taxon>
        <taxon>Cyperoideae</taxon>
        <taxon>Rhynchosporeae</taxon>
        <taxon>Rhynchospora</taxon>
    </lineage>
</organism>
<dbReference type="PRINTS" id="PR00301">
    <property type="entry name" value="HEATSHOCK70"/>
</dbReference>
<dbReference type="FunFam" id="2.60.34.10:FF:000012">
    <property type="entry name" value="Heat shock 70 kDa protein"/>
    <property type="match status" value="1"/>
</dbReference>
<comment type="caution">
    <text evidence="6">The sequence shown here is derived from an EMBL/GenBank/DDBJ whole genome shotgun (WGS) entry which is preliminary data.</text>
</comment>
<keyword evidence="7" id="KW-1185">Reference proteome</keyword>
<feature type="coiled-coil region" evidence="5">
    <location>
        <begin position="521"/>
        <end position="548"/>
    </location>
</feature>
<dbReference type="PANTHER" id="PTHR19375">
    <property type="entry name" value="HEAT SHOCK PROTEIN 70KDA"/>
    <property type="match status" value="1"/>
</dbReference>
<dbReference type="PROSITE" id="PS00329">
    <property type="entry name" value="HSP70_2"/>
    <property type="match status" value="1"/>
</dbReference>
<dbReference type="InterPro" id="IPR029048">
    <property type="entry name" value="HSP70_C_sf"/>
</dbReference>
<dbReference type="PROSITE" id="PS00297">
    <property type="entry name" value="HSP70_1"/>
    <property type="match status" value="1"/>
</dbReference>
<evidence type="ECO:0000256" key="5">
    <source>
        <dbReference type="SAM" id="Coils"/>
    </source>
</evidence>
<keyword evidence="3 4" id="KW-0067">ATP-binding</keyword>
<sequence>MASEDNKAPAIGIDLGTTNSCVAVWQNNRVEIIVNDQGNRITPSCVAFTEVGRFVGDAAKNQADKNPTNTVFAIKRLIGRRFSDTSVQNDIKRWPFKVVAGPKDRPRIVVNYRGVEKELNAEEISSMVLEKMKEVAETYLGCNIKNAIITVPAYFNDFQRQATKNAGVIAGLNVMRIIDEPTAAAIAYGIDKITEDTEGKNVLVFDLGGGTCDVSLLLMRHGNFVVRATAGDTHLGGEDFDDRLVEHCVREFKTEHNRDVTGDARSLRRLRTECERAKKSLSFTVRETIEVSYLYEGIDFSTRISRARFEEINMDLFTRCTDLIEKCLTDARMDKTRVDVVILVGGSTRIPKLQQLIQDFFEGKELCKGIHPDEAVASGAAIQAANLNGHDDKKVQNLVLVDVTPLSLGIGTDQGCHKMCVVVPRNTPIPMKTQHVFKTFLDNQTRLKIPIYEGEMAETKYNNLLGQFLLDGIDPGPKDVPRINVCFEIDADGILNVSAQDLSSGRKKEIVISKQNGGLTADEIQTMVEEAARYKEEEENQKARVSLEDLADKVRAMAQDPGLSATEKKAMEEAAENAIAWLDTNCHARISEINERQSELETILQRLMKLKQGGIPYDHILLMSRGV</sequence>
<dbReference type="OrthoDB" id="616894at2759"/>
<evidence type="ECO:0008006" key="8">
    <source>
        <dbReference type="Google" id="ProtNLM"/>
    </source>
</evidence>
<keyword evidence="5" id="KW-0175">Coiled coil</keyword>
<name>A0A9Q0HRC9_9POAL</name>
<dbReference type="FunFam" id="3.30.420.40:FF:000026">
    <property type="entry name" value="Heat shock protein 70"/>
    <property type="match status" value="1"/>
</dbReference>
<dbReference type="Gene3D" id="1.20.1270.10">
    <property type="match status" value="1"/>
</dbReference>
<accession>A0A9Q0HRC9</accession>
<dbReference type="Gene3D" id="3.30.30.30">
    <property type="match status" value="1"/>
</dbReference>
<evidence type="ECO:0000256" key="1">
    <source>
        <dbReference type="ARBA" id="ARBA00007381"/>
    </source>
</evidence>
<dbReference type="Pfam" id="PF00012">
    <property type="entry name" value="HSP70"/>
    <property type="match status" value="1"/>
</dbReference>
<dbReference type="GO" id="GO:0140662">
    <property type="term" value="F:ATP-dependent protein folding chaperone"/>
    <property type="evidence" value="ECO:0007669"/>
    <property type="project" value="InterPro"/>
</dbReference>
<reference evidence="6" key="1">
    <citation type="journal article" date="2022" name="Cell">
        <title>Repeat-based holocentromeres influence genome architecture and karyotype evolution.</title>
        <authorList>
            <person name="Hofstatter P.G."/>
            <person name="Thangavel G."/>
            <person name="Lux T."/>
            <person name="Neumann P."/>
            <person name="Vondrak T."/>
            <person name="Novak P."/>
            <person name="Zhang M."/>
            <person name="Costa L."/>
            <person name="Castellani M."/>
            <person name="Scott A."/>
            <person name="Toegelov H."/>
            <person name="Fuchs J."/>
            <person name="Mata-Sucre Y."/>
            <person name="Dias Y."/>
            <person name="Vanzela A.L.L."/>
            <person name="Huettel B."/>
            <person name="Almeida C.C.S."/>
            <person name="Simkova H."/>
            <person name="Souza G."/>
            <person name="Pedrosa-Harand A."/>
            <person name="Macas J."/>
            <person name="Mayer K.F.X."/>
            <person name="Houben A."/>
            <person name="Marques A."/>
        </authorList>
    </citation>
    <scope>NUCLEOTIDE SEQUENCE</scope>
    <source>
        <strain evidence="6">RhyBre1mFocal</strain>
    </source>
</reference>
<dbReference type="EMBL" id="JAMQYH010000003">
    <property type="protein sequence ID" value="KAJ1695068.1"/>
    <property type="molecule type" value="Genomic_DNA"/>
</dbReference>
<evidence type="ECO:0000256" key="3">
    <source>
        <dbReference type="ARBA" id="ARBA00022840"/>
    </source>
</evidence>